<accession>E9BKE6</accession>
<dbReference type="OMA" id="DKHCNPL"/>
<dbReference type="VEuPathDB" id="TriTrypDB:LdCL_280015400"/>
<name>A0A3Q8II09_LEIDO</name>
<dbReference type="GeneID" id="13386943"/>
<evidence type="ECO:0000256" key="4">
    <source>
        <dbReference type="ARBA" id="ARBA00022989"/>
    </source>
</evidence>
<reference evidence="9 10" key="1">
    <citation type="journal article" date="2011" name="Genome Res.">
        <title>Whole genome sequencing of multiple Leishmania donovani clinical isolates provides insights into population structure and mechanisms of drug resistance.</title>
        <authorList>
            <person name="Downing T."/>
            <person name="Imamura H."/>
            <person name="Decuypere S."/>
            <person name="Clark T.G."/>
            <person name="Coombs G.H."/>
            <person name="Cotton J.A."/>
            <person name="Hilley J.D."/>
            <person name="de Doncker S."/>
            <person name="Maes I."/>
            <person name="Mottram J.C."/>
            <person name="Quail M.A."/>
            <person name="Rijal S."/>
            <person name="Sanders M."/>
            <person name="Schonian G."/>
            <person name="Stark O."/>
            <person name="Sundar S."/>
            <person name="Vanaerschot M."/>
            <person name="Hertz-Fowler C."/>
            <person name="Dujardin J.C."/>
            <person name="Berriman M."/>
        </authorList>
    </citation>
    <scope>NUCLEOTIDE SEQUENCE [LARGE SCALE GENOMIC DNA]</scope>
    <source>
        <strain evidence="9 10">BPK282A1</strain>
    </source>
</reference>
<evidence type="ECO:0000256" key="1">
    <source>
        <dbReference type="ARBA" id="ARBA00004141"/>
    </source>
</evidence>
<dbReference type="RefSeq" id="XP_003862207.1">
    <property type="nucleotide sequence ID" value="XM_003862159.1"/>
</dbReference>
<dbReference type="Pfam" id="PF03348">
    <property type="entry name" value="Serinc"/>
    <property type="match status" value="2"/>
</dbReference>
<evidence type="ECO:0000313" key="7">
    <source>
        <dbReference type="EMBL" id="AYU80258.1"/>
    </source>
</evidence>
<dbReference type="VEuPathDB" id="TriTrypDB:LdBPK_281080.1"/>
<dbReference type="KEGG" id="ldo:LDBPK_281080"/>
<accession>A0A3Q8II09</accession>
<dbReference type="EMBL" id="LR812648">
    <property type="protein sequence ID" value="CAC5431488.1"/>
    <property type="molecule type" value="Genomic_DNA"/>
</dbReference>
<reference evidence="10" key="3">
    <citation type="submission" date="2011-02" db="EMBL/GenBank/DDBJ databases">
        <title>Whole genome sequencing of Leishmania donovani clinical lines reveals dynamic variation related to drug resistance.</title>
        <authorList>
            <person name="Downing T."/>
            <person name="Imamura H."/>
            <person name="Sanders M."/>
            <person name="Decuypere S."/>
            <person name="Hertz-Fowler C."/>
            <person name="Clark T.G."/>
            <person name="Rijal S."/>
            <person name="Sundar S."/>
            <person name="Quail M.A."/>
            <person name="De Doncker S."/>
            <person name="Maes I."/>
            <person name="Vanaerschot M."/>
            <person name="Stark O."/>
            <person name="Schonian G."/>
            <person name="Dujardin J.C."/>
            <person name="Berriman M."/>
        </authorList>
    </citation>
    <scope>NUCLEOTIDE SEQUENCE [LARGE SCALE GENOMIC DNA]</scope>
    <source>
        <strain evidence="10">BPK282A1</strain>
    </source>
</reference>
<feature type="transmembrane region" description="Helical" evidence="6">
    <location>
        <begin position="373"/>
        <end position="393"/>
    </location>
</feature>
<dbReference type="OrthoDB" id="5963193at2759"/>
<dbReference type="GO" id="GO:0016020">
    <property type="term" value="C:membrane"/>
    <property type="evidence" value="ECO:0007669"/>
    <property type="project" value="UniProtKB-SubCell"/>
</dbReference>
<keyword evidence="11" id="KW-1185">Reference proteome</keyword>
<evidence type="ECO:0000313" key="10">
    <source>
        <dbReference type="Proteomes" id="UP000008980"/>
    </source>
</evidence>
<reference evidence="7 11" key="4">
    <citation type="journal article" date="2018" name="Sci. Rep.">
        <title>A complete Leishmania donovani reference genome identifies novel genetic variations associated with virulence.</title>
        <authorList>
            <person name="Lypaczewski P."/>
            <person name="Hoshizaki J."/>
            <person name="Zhang W.-W."/>
            <person name="McCall L.-I."/>
            <person name="Torcivia-Rodriguez J."/>
            <person name="Simonyan V."/>
            <person name="Kaur A."/>
            <person name="Dewar K."/>
            <person name="Matlashewski G."/>
        </authorList>
    </citation>
    <scope>NUCLEOTIDE SEQUENCE [LARGE SCALE GENOMIC DNA]</scope>
    <source>
        <strain evidence="7 11">LdCL</strain>
    </source>
</reference>
<dbReference type="Proteomes" id="UP000601710">
    <property type="component" value="Chromosome 28"/>
</dbReference>
<keyword evidence="4 6" id="KW-1133">Transmembrane helix</keyword>
<feature type="transmembrane region" description="Helical" evidence="6">
    <location>
        <begin position="223"/>
        <end position="242"/>
    </location>
</feature>
<feature type="transmembrane region" description="Helical" evidence="6">
    <location>
        <begin position="287"/>
        <end position="307"/>
    </location>
</feature>
<evidence type="ECO:0000256" key="3">
    <source>
        <dbReference type="ARBA" id="ARBA00022692"/>
    </source>
</evidence>
<evidence type="ECO:0000256" key="6">
    <source>
        <dbReference type="SAM" id="Phobius"/>
    </source>
</evidence>
<feature type="transmembrane region" description="Helical" evidence="6">
    <location>
        <begin position="120"/>
        <end position="139"/>
    </location>
</feature>
<dbReference type="Proteomes" id="UP000274082">
    <property type="component" value="Chromosome 28"/>
</dbReference>
<evidence type="ECO:0000256" key="2">
    <source>
        <dbReference type="ARBA" id="ARBA00006665"/>
    </source>
</evidence>
<dbReference type="PANTHER" id="PTHR10383">
    <property type="entry name" value="SERINE INCORPORATOR"/>
    <property type="match status" value="1"/>
</dbReference>
<dbReference type="VEuPathDB" id="TriTrypDB:LDHU3_28.1310"/>
<feature type="transmembrane region" description="Helical" evidence="6">
    <location>
        <begin position="33"/>
        <end position="51"/>
    </location>
</feature>
<keyword evidence="5 6" id="KW-0472">Membrane</keyword>
<evidence type="ECO:0000313" key="8">
    <source>
        <dbReference type="EMBL" id="CAC5431488.1"/>
    </source>
</evidence>
<proteinExistence type="inferred from homology"/>
<reference evidence="8" key="5">
    <citation type="submission" date="2020-06" db="EMBL/GenBank/DDBJ databases">
        <authorList>
            <person name="Camacho E."/>
            <person name="Gonzalez-de la Fuente S."/>
            <person name="Rastrojo A."/>
            <person name="Peiro-Pastor R."/>
            <person name="Solana JC."/>
            <person name="Tabera L."/>
            <person name="Gamarro F."/>
            <person name="Carrasco-Ramiro F."/>
            <person name="Requena JM."/>
            <person name="Aguado B."/>
        </authorList>
    </citation>
    <scope>NUCLEOTIDE SEQUENCE</scope>
</reference>
<feature type="transmembrane region" description="Helical" evidence="6">
    <location>
        <begin position="72"/>
        <end position="100"/>
    </location>
</feature>
<comment type="subcellular location">
    <subcellularLocation>
        <location evidence="1">Membrane</location>
        <topology evidence="1">Multi-pass membrane protein</topology>
    </subcellularLocation>
</comment>
<feature type="transmembrane region" description="Helical" evidence="6">
    <location>
        <begin position="248"/>
        <end position="266"/>
    </location>
</feature>
<evidence type="ECO:0000256" key="5">
    <source>
        <dbReference type="ARBA" id="ARBA00023136"/>
    </source>
</evidence>
<reference evidence="9" key="2">
    <citation type="submission" date="2011-01" db="EMBL/GenBank/DDBJ databases">
        <authorList>
            <person name="Zhao B.P."/>
            <person name="Ren Z.A."/>
            <person name="Li C.D."/>
        </authorList>
    </citation>
    <scope>NUCLEOTIDE SEQUENCE</scope>
    <source>
        <strain evidence="9">BPK282A1</strain>
    </source>
</reference>
<comment type="similarity">
    <text evidence="2">Belongs to the TDE1 family.</text>
</comment>
<organism evidence="7 11">
    <name type="scientific">Leishmania donovani</name>
    <dbReference type="NCBI Taxonomy" id="5661"/>
    <lineage>
        <taxon>Eukaryota</taxon>
        <taxon>Discoba</taxon>
        <taxon>Euglenozoa</taxon>
        <taxon>Kinetoplastea</taxon>
        <taxon>Metakinetoplastina</taxon>
        <taxon>Trypanosomatida</taxon>
        <taxon>Trypanosomatidae</taxon>
        <taxon>Leishmaniinae</taxon>
        <taxon>Leishmania</taxon>
    </lineage>
</organism>
<feature type="transmembrane region" description="Helical" evidence="6">
    <location>
        <begin position="187"/>
        <end position="214"/>
    </location>
</feature>
<dbReference type="EMBL" id="CP029527">
    <property type="protein sequence ID" value="AYU80258.1"/>
    <property type="molecule type" value="Genomic_DNA"/>
</dbReference>
<gene>
    <name evidence="9" type="ORF">LDBPK_281080</name>
    <name evidence="7" type="ORF">LdCL_280015400</name>
    <name evidence="8" type="ORF">LDHU3_28.1310</name>
</gene>
<evidence type="ECO:0000313" key="11">
    <source>
        <dbReference type="Proteomes" id="UP000274082"/>
    </source>
</evidence>
<feature type="transmembrane region" description="Helical" evidence="6">
    <location>
        <begin position="146"/>
        <end position="167"/>
    </location>
</feature>
<protein>
    <submittedName>
        <fullName evidence="7">Serine incorporator (Serinc), putative</fullName>
    </submittedName>
    <submittedName>
        <fullName evidence="8">Serine_incorporator_(Serinc)_putative/Pfam:PF0334 8</fullName>
    </submittedName>
</protein>
<dbReference type="EMBL" id="FR799615">
    <property type="protein sequence ID" value="CBZ35513.1"/>
    <property type="molecule type" value="Genomic_DNA"/>
</dbReference>
<dbReference type="PANTHER" id="PTHR10383:SF9">
    <property type="entry name" value="SERINE INCORPORATOR, ISOFORM F"/>
    <property type="match status" value="1"/>
</dbReference>
<keyword evidence="3 6" id="KW-0812">Transmembrane</keyword>
<dbReference type="Proteomes" id="UP000008980">
    <property type="component" value="Chromosome 28"/>
</dbReference>
<dbReference type="AlphaFoldDB" id="A0A3Q8II09"/>
<dbReference type="InterPro" id="IPR005016">
    <property type="entry name" value="TDE1/TMS"/>
</dbReference>
<evidence type="ECO:0000313" key="9">
    <source>
        <dbReference type="EMBL" id="CBZ35513.1"/>
    </source>
</evidence>
<feature type="transmembrane region" description="Helical" evidence="6">
    <location>
        <begin position="339"/>
        <end position="361"/>
    </location>
</feature>
<sequence length="416" mass="46167">MSDDEDGVLSRRRFRGVDVDEDLSPGLIVRLKYAMYLFVALLFSLMARGLMSSLLDKIPMLEKGCAMSSKGGVVQAACAAEMLIYRVSFALTAFFGIHLISVSDLTCCIRSRDLAELQRSFFTAKTVLLVVLCIVTFFIPNGFFSVYAYVCLVCSGLYLLMNVVFLVDFSYQWSDDWIERADGNPKWMWYLLVIAVGSFVLAIAVIVASFVIFVPHSDCNSNACIITSVTVGAFIYFILSIYVPHGSIVPSSIVFLYTSCILLFTLRTTDNEHCNRMATRPSSTTYSILQTIFTMLLTCFTLLYSVVAAGGSGASLNIGQNEDGEAENPEETGHLSHYMFFYTIMIFGSMYLAMLGSSWHVSGAGEDGLSKSINIAFWVRLSTVWAAIFVYIWSLAAPYTCCKGRDFGFAVDEDWI</sequence>